<dbReference type="InterPro" id="IPR028002">
    <property type="entry name" value="Myb_DNA-bind_5"/>
</dbReference>
<evidence type="ECO:0000256" key="4">
    <source>
        <dbReference type="ARBA" id="ARBA00023163"/>
    </source>
</evidence>
<dbReference type="Pfam" id="PF13873">
    <property type="entry name" value="Myb_DNA-bind_5"/>
    <property type="match status" value="1"/>
</dbReference>
<protein>
    <recommendedName>
        <fullName evidence="2">Regulatory protein zeste</fullName>
    </recommendedName>
</protein>
<dbReference type="EMBL" id="GEZM01075903">
    <property type="protein sequence ID" value="JAV63886.1"/>
    <property type="molecule type" value="Transcribed_RNA"/>
</dbReference>
<evidence type="ECO:0000256" key="5">
    <source>
        <dbReference type="ARBA" id="ARBA00025466"/>
    </source>
</evidence>
<feature type="region of interest" description="Disordered" evidence="6">
    <location>
        <begin position="152"/>
        <end position="178"/>
    </location>
</feature>
<sequence>MEQVKKRAPKTSRRQYMLFLEELARNEVFRCKRVSQDNLNIIEDTWKNLTLSLNRVGGPQRDTHAWKRIFCDWKSAVKKRARLVRASTTELHDKPLTDLELKLLEILGNTVVHDVNNIYPIHSVTVDDPLAIYDLVKKEDLSSLDMEFCEEQTTRADDSEVETPTKKRSHSGASTSSTIEHPFESTAIPLSNGMQAIMEQNAESERTKLNVLNEINESLKKLVELEEKKFKLKLFKFRLRHPEAKYDE</sequence>
<comment type="function">
    <text evidence="5">Involved in transvection phenomena (= synapsis-dependent gene expression), where the synaptic pairing of chromosomes carrying genes with which zeste interacts influences the expression of these genes. Zeste binds to DNA and stimulates transcription from a nearby promoter.</text>
</comment>
<feature type="domain" description="Myb/SANT-like DNA-binding" evidence="7">
    <location>
        <begin position="7"/>
        <end position="80"/>
    </location>
</feature>
<evidence type="ECO:0000313" key="8">
    <source>
        <dbReference type="EMBL" id="JAV63886.1"/>
    </source>
</evidence>
<dbReference type="AlphaFoldDB" id="A0A1Y1KWV8"/>
<evidence type="ECO:0000259" key="7">
    <source>
        <dbReference type="Pfam" id="PF13873"/>
    </source>
</evidence>
<evidence type="ECO:0000256" key="3">
    <source>
        <dbReference type="ARBA" id="ARBA00023015"/>
    </source>
</evidence>
<reference evidence="8" key="1">
    <citation type="journal article" date="2016" name="Sci. Rep.">
        <title>Molecular characterization of firefly nuptial gifts: a multi-omics approach sheds light on postcopulatory sexual selection.</title>
        <authorList>
            <person name="Al-Wathiqui N."/>
            <person name="Fallon T.R."/>
            <person name="South A."/>
            <person name="Weng J.K."/>
            <person name="Lewis S.M."/>
        </authorList>
    </citation>
    <scope>NUCLEOTIDE SEQUENCE</scope>
</reference>
<dbReference type="EMBL" id="GEZM01075902">
    <property type="protein sequence ID" value="JAV63887.1"/>
    <property type="molecule type" value="Transcribed_RNA"/>
</dbReference>
<proteinExistence type="predicted"/>
<accession>A0A1Y1KWV8</accession>
<keyword evidence="3" id="KW-0805">Transcription regulation</keyword>
<evidence type="ECO:0000256" key="6">
    <source>
        <dbReference type="SAM" id="MobiDB-lite"/>
    </source>
</evidence>
<evidence type="ECO:0000256" key="2">
    <source>
        <dbReference type="ARBA" id="ARBA00016807"/>
    </source>
</evidence>
<comment type="subunit">
    <text evidence="1">Self-associates forming complexes of several hundred monomers.</text>
</comment>
<name>A0A1Y1KWV8_PHOPY</name>
<keyword evidence="4" id="KW-0804">Transcription</keyword>
<evidence type="ECO:0000256" key="1">
    <source>
        <dbReference type="ARBA" id="ARBA00011764"/>
    </source>
</evidence>
<organism evidence="8">
    <name type="scientific">Photinus pyralis</name>
    <name type="common">Common eastern firefly</name>
    <name type="synonym">Lampyris pyralis</name>
    <dbReference type="NCBI Taxonomy" id="7054"/>
    <lineage>
        <taxon>Eukaryota</taxon>
        <taxon>Metazoa</taxon>
        <taxon>Ecdysozoa</taxon>
        <taxon>Arthropoda</taxon>
        <taxon>Hexapoda</taxon>
        <taxon>Insecta</taxon>
        <taxon>Pterygota</taxon>
        <taxon>Neoptera</taxon>
        <taxon>Endopterygota</taxon>
        <taxon>Coleoptera</taxon>
        <taxon>Polyphaga</taxon>
        <taxon>Elateriformia</taxon>
        <taxon>Elateroidea</taxon>
        <taxon>Lampyridae</taxon>
        <taxon>Lampyrinae</taxon>
        <taxon>Photinus</taxon>
    </lineage>
</organism>